<name>A0A239SQ60_9STRE</name>
<dbReference type="PANTHER" id="PTHR33308:SF9">
    <property type="entry name" value="PEPTIDOGLYCAN HYDROLASE FLGJ"/>
    <property type="match status" value="1"/>
</dbReference>
<protein>
    <submittedName>
        <fullName evidence="5">N-acetylmuramoyl-L-alanine amidase</fullName>
        <ecNumber evidence="5">3.5.1.28</ecNumber>
    </submittedName>
</protein>
<dbReference type="eggNOG" id="COG1705">
    <property type="taxonomic scope" value="Bacteria"/>
</dbReference>
<keyword evidence="2 5" id="KW-0378">Hydrolase</keyword>
<dbReference type="KEGG" id="smen:SAMEA4412692_0690"/>
<dbReference type="Gene3D" id="4.10.80.30">
    <property type="entry name" value="DNA polymerase, domain 6"/>
    <property type="match status" value="1"/>
</dbReference>
<dbReference type="InterPro" id="IPR002901">
    <property type="entry name" value="MGlyc_endo_b_GlcNAc-like_dom"/>
</dbReference>
<keyword evidence="3" id="KW-0732">Signal</keyword>
<feature type="signal peptide" evidence="3">
    <location>
        <begin position="1"/>
        <end position="29"/>
    </location>
</feature>
<dbReference type="RefSeq" id="WP_018372586.1">
    <property type="nucleotide sequence ID" value="NZ_LT906439.1"/>
</dbReference>
<feature type="chain" id="PRO_5039231799" evidence="3">
    <location>
        <begin position="30"/>
        <end position="236"/>
    </location>
</feature>
<comment type="similarity">
    <text evidence="1">Belongs to the glycosyl hydrolase 73 family.</text>
</comment>
<dbReference type="Proteomes" id="UP000215185">
    <property type="component" value="Chromosome 1"/>
</dbReference>
<dbReference type="PANTHER" id="PTHR33308">
    <property type="entry name" value="PEPTIDOGLYCAN HYDROLASE FLGJ"/>
    <property type="match status" value="1"/>
</dbReference>
<dbReference type="AlphaFoldDB" id="A0A239SQ60"/>
<organism evidence="5 6">
    <name type="scientific">Streptococcus merionis</name>
    <dbReference type="NCBI Taxonomy" id="400065"/>
    <lineage>
        <taxon>Bacteria</taxon>
        <taxon>Bacillati</taxon>
        <taxon>Bacillota</taxon>
        <taxon>Bacilli</taxon>
        <taxon>Lactobacillales</taxon>
        <taxon>Streptococcaceae</taxon>
        <taxon>Streptococcus</taxon>
    </lineage>
</organism>
<evidence type="ECO:0000256" key="2">
    <source>
        <dbReference type="ARBA" id="ARBA00022801"/>
    </source>
</evidence>
<dbReference type="EMBL" id="LT906439">
    <property type="protein sequence ID" value="SNU87547.1"/>
    <property type="molecule type" value="Genomic_DNA"/>
</dbReference>
<gene>
    <name evidence="5" type="ORF">SAMEA4412692_00690</name>
</gene>
<feature type="domain" description="Mannosyl-glycoprotein endo-beta-N-acetylglucosamidase-like" evidence="4">
    <location>
        <begin position="37"/>
        <end position="191"/>
    </location>
</feature>
<evidence type="ECO:0000259" key="4">
    <source>
        <dbReference type="SMART" id="SM00047"/>
    </source>
</evidence>
<sequence>MKKMAQKTIMTGLALAGVFAGLVGNPFTATDNNVEAQGLTGDATQDFINLIGERARQIGQERDLYASVMIAQAILESHSGQSGLAIGPSYNLYGIKGSYNGRSVTMKTWEDDGFGNPYYIDAPFRAYNSWAESMYDYANLLSSDFYAGARKSFAPNYWDATAALTGTYATDTSYATKLNSIIERYGLTVYDQPAYVVAAPAGDTVWNSYRGQYTSSQTLAEDESWSTYLRSNGYGQ</sequence>
<keyword evidence="6" id="KW-1185">Reference proteome</keyword>
<evidence type="ECO:0000256" key="1">
    <source>
        <dbReference type="ARBA" id="ARBA00010266"/>
    </source>
</evidence>
<reference evidence="5 6" key="1">
    <citation type="submission" date="2017-06" db="EMBL/GenBank/DDBJ databases">
        <authorList>
            <consortium name="Pathogen Informatics"/>
        </authorList>
    </citation>
    <scope>NUCLEOTIDE SEQUENCE [LARGE SCALE GENOMIC DNA]</scope>
    <source>
        <strain evidence="5 6">NCTC13788</strain>
    </source>
</reference>
<proteinExistence type="inferred from homology"/>
<accession>A0A239SQ60</accession>
<dbReference type="SMART" id="SM00047">
    <property type="entry name" value="LYZ2"/>
    <property type="match status" value="1"/>
</dbReference>
<dbReference type="EC" id="3.5.1.28" evidence="5"/>
<evidence type="ECO:0000313" key="5">
    <source>
        <dbReference type="EMBL" id="SNU87547.1"/>
    </source>
</evidence>
<dbReference type="GO" id="GO:0004040">
    <property type="term" value="F:amidase activity"/>
    <property type="evidence" value="ECO:0007669"/>
    <property type="project" value="InterPro"/>
</dbReference>
<evidence type="ECO:0000256" key="3">
    <source>
        <dbReference type="SAM" id="SignalP"/>
    </source>
</evidence>
<dbReference type="InterPro" id="IPR051056">
    <property type="entry name" value="Glycosyl_Hydrolase_73"/>
</dbReference>
<dbReference type="GO" id="GO:0008745">
    <property type="term" value="F:N-acetylmuramoyl-L-alanine amidase activity"/>
    <property type="evidence" value="ECO:0007669"/>
    <property type="project" value="UniProtKB-EC"/>
</dbReference>
<dbReference type="PRINTS" id="PR01002">
    <property type="entry name" value="FLGFLGJ"/>
</dbReference>
<dbReference type="Gene3D" id="1.10.530.10">
    <property type="match status" value="1"/>
</dbReference>
<dbReference type="OrthoDB" id="2155627at2"/>
<dbReference type="Pfam" id="PF01832">
    <property type="entry name" value="Glucosaminidase"/>
    <property type="match status" value="1"/>
</dbReference>
<dbReference type="STRING" id="1123308.GCA_000380085_00033"/>
<evidence type="ECO:0000313" key="6">
    <source>
        <dbReference type="Proteomes" id="UP000215185"/>
    </source>
</evidence>